<dbReference type="EMBL" id="FN543104">
    <property type="protein sequence ID" value="CBA29363.1"/>
    <property type="molecule type" value="Genomic_DNA"/>
</dbReference>
<name>C9YAM6_CURXX</name>
<dbReference type="AlphaFoldDB" id="C9YAM6"/>
<protein>
    <submittedName>
        <fullName evidence="1">Uncharacterized protein</fullName>
    </submittedName>
</protein>
<accession>C9YAM6</accession>
<proteinExistence type="predicted"/>
<evidence type="ECO:0000313" key="1">
    <source>
        <dbReference type="EMBL" id="CBA29363.1"/>
    </source>
</evidence>
<reference evidence="1" key="1">
    <citation type="journal article" date="2010" name="Nature">
        <title>The dynamic genome of Hydra.</title>
        <authorList>
            <person name="Chapman J.A."/>
            <person name="Kirkness E.F."/>
            <person name="Simakov O."/>
            <person name="Hampson S.E."/>
            <person name="Mitros T."/>
            <person name="Weinmaier T."/>
            <person name="Rattei T."/>
            <person name="Balasubramanian P.G."/>
            <person name="Borman J."/>
            <person name="Busam D."/>
            <person name="Disbennett K."/>
            <person name="Pfannkoch C."/>
            <person name="Sumin N."/>
            <person name="Sutton G."/>
            <person name="Viswanathan L."/>
            <person name="Walenz B."/>
            <person name="Goodstein D.M."/>
            <person name="Hellsten U."/>
            <person name="Kawashima T."/>
            <person name="Prochnik S.E."/>
            <person name="Putnam N.H."/>
            <person name="Shu S."/>
            <person name="Blumberg B."/>
            <person name="Dana C.E."/>
            <person name="Gee L."/>
            <person name="Kibler D.F."/>
            <person name="Law L."/>
            <person name="Lindgens D."/>
            <person name="Martinez D.E."/>
            <person name="Peng J."/>
            <person name="Wigge P.A."/>
            <person name="Bertulat B."/>
            <person name="Guder C."/>
            <person name="Nakamura Y."/>
            <person name="Ozbek S."/>
            <person name="Watanabe H."/>
            <person name="Khalturin K."/>
            <person name="Hemmrich G."/>
            <person name="Franke A."/>
            <person name="Augustin R."/>
            <person name="Fraune S."/>
            <person name="Hayakawa E."/>
            <person name="Hayakawa S."/>
            <person name="Hirose M."/>
            <person name="Hwang J."/>
            <person name="Ikeo K."/>
            <person name="Nishimiya-Fujisawa C."/>
            <person name="Ogura A."/>
            <person name="Takahashi T."/>
            <person name="Steinmetz P.R."/>
            <person name="Zhang X."/>
            <person name="Aufschnaiter R."/>
            <person name="Eder M.K."/>
            <person name="Gorny A.K."/>
            <person name="Salvenmoser W."/>
            <person name="Heimberg A.M."/>
            <person name="Wheeler B.M."/>
            <person name="Peterson K.J."/>
            <person name="Boettger A."/>
            <person name="Tischler P."/>
            <person name="Wolf A."/>
            <person name="Gojobori T."/>
            <person name="Remington K.A."/>
            <person name="Strausberg R.L."/>
            <person name="Venter J."/>
            <person name="Technau U."/>
            <person name="Hobmayer B."/>
            <person name="Bosch T.C."/>
            <person name="Holstein T.W."/>
            <person name="Fujisawa T."/>
            <person name="Bode H.R."/>
            <person name="David C.N."/>
            <person name="Rokhsar D.S."/>
            <person name="Steele R.E."/>
        </authorList>
    </citation>
    <scope>NUCLEOTIDE SEQUENCE</scope>
</reference>
<sequence length="40" mass="4544">MCAQAQCQAQRHTLQSFPVHALLLETRMPTIVLGMTSKRF</sequence>
<gene>
    <name evidence="1" type="ORF">Csp_A11770</name>
</gene>
<organism evidence="1">
    <name type="scientific">Curvibacter symbiont subsp. Hydra magnipapillata</name>
    <dbReference type="NCBI Taxonomy" id="667019"/>
    <lineage>
        <taxon>Bacteria</taxon>
        <taxon>Pseudomonadati</taxon>
        <taxon>Pseudomonadota</taxon>
        <taxon>Betaproteobacteria</taxon>
        <taxon>Burkholderiales</taxon>
        <taxon>Comamonadaceae</taxon>
        <taxon>Curvibacter</taxon>
    </lineage>
</organism>